<evidence type="ECO:0000313" key="5">
    <source>
        <dbReference type="Proteomes" id="UP001219901"/>
    </source>
</evidence>
<reference evidence="4" key="2">
    <citation type="journal article" date="2023" name="Nat. Commun.">
        <title>Cultivation of marine bacteria of the SAR202 clade.</title>
        <authorList>
            <person name="Lim Y."/>
            <person name="Seo J.H."/>
            <person name="Giovannoni S.J."/>
            <person name="Kang I."/>
            <person name="Cho J.C."/>
        </authorList>
    </citation>
    <scope>NUCLEOTIDE SEQUENCE</scope>
    <source>
        <strain evidence="4">JH1073</strain>
    </source>
</reference>
<name>A0AAJ5ZEF7_9CHLR</name>
<evidence type="ECO:0000313" key="4">
    <source>
        <dbReference type="EMBL" id="WFG39699.1"/>
    </source>
</evidence>
<dbReference type="SUPFAM" id="SSF53187">
    <property type="entry name" value="Zn-dependent exopeptidases"/>
    <property type="match status" value="1"/>
</dbReference>
<keyword evidence="2" id="KW-0378">Hydrolase</keyword>
<dbReference type="EMBL" id="CP046147">
    <property type="protein sequence ID" value="WFG39699.1"/>
    <property type="molecule type" value="Genomic_DNA"/>
</dbReference>
<dbReference type="PANTHER" id="PTHR32481:SF0">
    <property type="entry name" value="AMINOPEPTIDASE YPDE-RELATED"/>
    <property type="match status" value="1"/>
</dbReference>
<dbReference type="AlphaFoldDB" id="A0AAJ5ZEF7"/>
<dbReference type="Gene3D" id="3.40.630.10">
    <property type="entry name" value="Zn peptidases"/>
    <property type="match status" value="2"/>
</dbReference>
<reference evidence="5 6" key="1">
    <citation type="submission" date="2019-11" db="EMBL/GenBank/DDBJ databases">
        <authorList>
            <person name="Cho J.-C."/>
        </authorList>
    </citation>
    <scope>NUCLEOTIDE SEQUENCE [LARGE SCALE GENOMIC DNA]</scope>
    <source>
        <strain evidence="4 5">JH1073</strain>
        <strain evidence="3 6">JH702</strain>
    </source>
</reference>
<dbReference type="Proteomes" id="UP001321249">
    <property type="component" value="Unassembled WGS sequence"/>
</dbReference>
<dbReference type="Proteomes" id="UP001219901">
    <property type="component" value="Chromosome"/>
</dbReference>
<keyword evidence="1" id="KW-0479">Metal-binding</keyword>
<sequence>MTTSPTQIESSALGVLAELGKLPATSYWEDGPARYLAVRARDAGLDVSLDEWGNVLATKAGTDPNAPGIAFVAHTDHPGYEVIEQDGAKLTLKTMGGVGIAAGRAGTPVLVMGRHGVRIKATITGADDPDGDFAKSREAAGWLGTDTVYAELEDDADLGDLPKAVVPDLLDFELGDDDLIRMRAADDLAGCAAILAALESIVEQPTKGSVYGLFTRAEEVGLVGARIAAEQELLPKNTIIVSVETSSVLPGAEIGDGVVIRTGDRAATFDYEAEAYLGEAVQRIKSADPSFIIQRQLMSAGGCEASAFKAFGYKVTGTAFPLGAWHNRGETGVEPEFISKDDFVGGAILLAEAGKLAGMSPAGVLGRLSDTPSEEADRLKSDRLRPEYVKRWAYSGFE</sequence>
<dbReference type="GO" id="GO:0046872">
    <property type="term" value="F:metal ion binding"/>
    <property type="evidence" value="ECO:0007669"/>
    <property type="project" value="UniProtKB-KW"/>
</dbReference>
<gene>
    <name evidence="3" type="ORF">GKO46_00485</name>
    <name evidence="4" type="ORF">GKO48_08735</name>
</gene>
<dbReference type="InterPro" id="IPR008007">
    <property type="entry name" value="Peptidase_M42"/>
</dbReference>
<organism evidence="4 5">
    <name type="scientific">Candidatus Lucifugimonas marina</name>
    <dbReference type="NCBI Taxonomy" id="3038979"/>
    <lineage>
        <taxon>Bacteria</taxon>
        <taxon>Bacillati</taxon>
        <taxon>Chloroflexota</taxon>
        <taxon>Dehalococcoidia</taxon>
        <taxon>SAR202 cluster</taxon>
        <taxon>Candidatus Lucifugimonadales</taxon>
        <taxon>Candidatus Lucifugimonadaceae</taxon>
        <taxon>Candidatus Lucifugimonas</taxon>
    </lineage>
</organism>
<evidence type="ECO:0000313" key="3">
    <source>
        <dbReference type="EMBL" id="MDG0865550.1"/>
    </source>
</evidence>
<keyword evidence="5" id="KW-1185">Reference proteome</keyword>
<dbReference type="RefSeq" id="WP_342823666.1">
    <property type="nucleotide sequence ID" value="NZ_CP046146.1"/>
</dbReference>
<accession>A0AAJ5ZEF7</accession>
<evidence type="ECO:0000256" key="1">
    <source>
        <dbReference type="ARBA" id="ARBA00022723"/>
    </source>
</evidence>
<proteinExistence type="predicted"/>
<evidence type="ECO:0000256" key="2">
    <source>
        <dbReference type="ARBA" id="ARBA00022801"/>
    </source>
</evidence>
<dbReference type="Pfam" id="PF05343">
    <property type="entry name" value="Peptidase_M42"/>
    <property type="match status" value="1"/>
</dbReference>
<dbReference type="PANTHER" id="PTHR32481">
    <property type="entry name" value="AMINOPEPTIDASE"/>
    <property type="match status" value="1"/>
</dbReference>
<reference evidence="5" key="3">
    <citation type="submission" date="2023-06" db="EMBL/GenBank/DDBJ databases">
        <title>Pangenomics reveal diversification of enzyme families and niche specialization in globally abundant SAR202 bacteria.</title>
        <authorList>
            <person name="Saw J.H.W."/>
        </authorList>
    </citation>
    <scope>NUCLEOTIDE SEQUENCE [LARGE SCALE GENOMIC DNA]</scope>
    <source>
        <strain evidence="5">JH1073</strain>
    </source>
</reference>
<dbReference type="EMBL" id="WMBE01000001">
    <property type="protein sequence ID" value="MDG0865550.1"/>
    <property type="molecule type" value="Genomic_DNA"/>
</dbReference>
<dbReference type="InterPro" id="IPR051464">
    <property type="entry name" value="Peptidase_M42_aminopept"/>
</dbReference>
<dbReference type="GO" id="GO:0016787">
    <property type="term" value="F:hydrolase activity"/>
    <property type="evidence" value="ECO:0007669"/>
    <property type="project" value="UniProtKB-KW"/>
</dbReference>
<evidence type="ECO:0000313" key="6">
    <source>
        <dbReference type="Proteomes" id="UP001321249"/>
    </source>
</evidence>
<protein>
    <submittedName>
        <fullName evidence="4">M28 family peptidase</fullName>
    </submittedName>
</protein>